<dbReference type="PANTHER" id="PTHR12526:SF600">
    <property type="entry name" value="GLYCOSYL TRANSFERASE GROUP 1"/>
    <property type="match status" value="1"/>
</dbReference>
<dbReference type="CDD" id="cd03801">
    <property type="entry name" value="GT4_PimA-like"/>
    <property type="match status" value="1"/>
</dbReference>
<evidence type="ECO:0000313" key="1">
    <source>
        <dbReference type="EMBL" id="MCP8886202.1"/>
    </source>
</evidence>
<dbReference type="PANTHER" id="PTHR12526">
    <property type="entry name" value="GLYCOSYLTRANSFERASE"/>
    <property type="match status" value="1"/>
</dbReference>
<dbReference type="Pfam" id="PF13692">
    <property type="entry name" value="Glyco_trans_1_4"/>
    <property type="match status" value="1"/>
</dbReference>
<name>A0A9Q4AM87_9HYPH</name>
<proteinExistence type="predicted"/>
<sequence>MKIAILSSFPVFPTNEGARSRILNLARAVKSLGHEIWFVYLPTWSRAEIDYASHEQAFGRDHFLSLKGKVDRGYVPAAFRLKRKVQRMLGADAGNYNHLDEFYCPEWPGELRTLQDRHRFDAVIVEYVLHSKCFTAFPDKVMKILDAHDTFVDRHKAFKNAVNPLGYWYSIPNAQQVIGFRRADVVLAIQEEEARSFAQSLGQGQPEVVTVGHLVDMHAMEGYASPEVVFLGSGNDANVDAVNHFLTRIYPLVREQSPSFRLALAGGICDHVEDHLGLRKLGPFNSILDVLRQAPIAINPMLVGTGLAIKLLEAMAAGAPAISTQTGARGLPEAYRQGVWVLEDDDDAGFANAVLELSASQFDRRRLGRAGHLAAARWNQDQIIQLERVLAERSV</sequence>
<accession>A0A9Q4AM87</accession>
<dbReference type="GO" id="GO:0016757">
    <property type="term" value="F:glycosyltransferase activity"/>
    <property type="evidence" value="ECO:0007669"/>
    <property type="project" value="TreeGrafter"/>
</dbReference>
<evidence type="ECO:0000313" key="2">
    <source>
        <dbReference type="Proteomes" id="UP001060275"/>
    </source>
</evidence>
<keyword evidence="2" id="KW-1185">Reference proteome</keyword>
<dbReference type="AlphaFoldDB" id="A0A9Q4AM87"/>
<protein>
    <submittedName>
        <fullName evidence="1">Glycosyltransferase family 4 protein</fullName>
    </submittedName>
</protein>
<organism evidence="1 2">
    <name type="scientific">Devosia ureilytica</name>
    <dbReference type="NCBI Taxonomy" id="2952754"/>
    <lineage>
        <taxon>Bacteria</taxon>
        <taxon>Pseudomonadati</taxon>
        <taxon>Pseudomonadota</taxon>
        <taxon>Alphaproteobacteria</taxon>
        <taxon>Hyphomicrobiales</taxon>
        <taxon>Devosiaceae</taxon>
        <taxon>Devosia</taxon>
    </lineage>
</organism>
<dbReference type="RefSeq" id="WP_254672620.1">
    <property type="nucleotide sequence ID" value="NZ_JAMWDU010000001.1"/>
</dbReference>
<dbReference type="Gene3D" id="3.40.50.2000">
    <property type="entry name" value="Glycogen Phosphorylase B"/>
    <property type="match status" value="2"/>
</dbReference>
<dbReference type="SUPFAM" id="SSF53756">
    <property type="entry name" value="UDP-Glycosyltransferase/glycogen phosphorylase"/>
    <property type="match status" value="1"/>
</dbReference>
<gene>
    <name evidence="1" type="ORF">NF348_03720</name>
</gene>
<dbReference type="EMBL" id="JAMWDU010000001">
    <property type="protein sequence ID" value="MCP8886202.1"/>
    <property type="molecule type" value="Genomic_DNA"/>
</dbReference>
<dbReference type="Proteomes" id="UP001060275">
    <property type="component" value="Unassembled WGS sequence"/>
</dbReference>
<reference evidence="1" key="1">
    <citation type="submission" date="2022-06" db="EMBL/GenBank/DDBJ databases">
        <title>Devosia sp. XJ19-45 genome assembly.</title>
        <authorList>
            <person name="Li B."/>
            <person name="Cai M."/>
            <person name="Nie G."/>
            <person name="Li W."/>
        </authorList>
    </citation>
    <scope>NUCLEOTIDE SEQUENCE</scope>
    <source>
        <strain evidence="1">XJ19-45</strain>
    </source>
</reference>
<comment type="caution">
    <text evidence="1">The sequence shown here is derived from an EMBL/GenBank/DDBJ whole genome shotgun (WGS) entry which is preliminary data.</text>
</comment>